<reference evidence="2 3" key="1">
    <citation type="submission" date="2017-03" db="EMBL/GenBank/DDBJ databases">
        <title>WGS assembly of Porphyra umbilicalis.</title>
        <authorList>
            <person name="Brawley S.H."/>
            <person name="Blouin N.A."/>
            <person name="Ficko-Blean E."/>
            <person name="Wheeler G.L."/>
            <person name="Lohr M."/>
            <person name="Goodson H.V."/>
            <person name="Jenkins J.W."/>
            <person name="Blaby-Haas C.E."/>
            <person name="Helliwell K.E."/>
            <person name="Chan C."/>
            <person name="Marriage T."/>
            <person name="Bhattacharya D."/>
            <person name="Klein A.S."/>
            <person name="Badis Y."/>
            <person name="Brodie J."/>
            <person name="Cao Y."/>
            <person name="Collen J."/>
            <person name="Dittami S.M."/>
            <person name="Gachon C.M."/>
            <person name="Green B.R."/>
            <person name="Karpowicz S."/>
            <person name="Kim J.W."/>
            <person name="Kudahl U."/>
            <person name="Lin S."/>
            <person name="Michel G."/>
            <person name="Mittag M."/>
            <person name="Olson B.J."/>
            <person name="Pangilinan J."/>
            <person name="Peng Y."/>
            <person name="Qiu H."/>
            <person name="Shu S."/>
            <person name="Singer J.T."/>
            <person name="Smith A.G."/>
            <person name="Sprecher B.N."/>
            <person name="Wagner V."/>
            <person name="Wang W."/>
            <person name="Wang Z.-Y."/>
            <person name="Yan J."/>
            <person name="Yarish C."/>
            <person name="Zoeuner-Riek S."/>
            <person name="Zhuang Y."/>
            <person name="Zou Y."/>
            <person name="Lindquist E.A."/>
            <person name="Grimwood J."/>
            <person name="Barry K."/>
            <person name="Rokhsar D.S."/>
            <person name="Schmutz J."/>
            <person name="Stiller J.W."/>
            <person name="Grossman A.R."/>
            <person name="Prochnik S.E."/>
        </authorList>
    </citation>
    <scope>NUCLEOTIDE SEQUENCE [LARGE SCALE GENOMIC DNA]</scope>
    <source>
        <strain evidence="2">4086291</strain>
    </source>
</reference>
<dbReference type="EMBL" id="KV918815">
    <property type="protein sequence ID" value="OSX78329.1"/>
    <property type="molecule type" value="Genomic_DNA"/>
</dbReference>
<gene>
    <name evidence="2" type="ORF">BU14_0112s0028</name>
</gene>
<keyword evidence="3" id="KW-1185">Reference proteome</keyword>
<keyword evidence="1" id="KW-0472">Membrane</keyword>
<dbReference type="Proteomes" id="UP000218209">
    <property type="component" value="Unassembled WGS sequence"/>
</dbReference>
<protein>
    <recommendedName>
        <fullName evidence="4">4'-phosphopantetheinyl transferase domain-containing protein</fullName>
    </recommendedName>
</protein>
<evidence type="ECO:0000313" key="3">
    <source>
        <dbReference type="Proteomes" id="UP000218209"/>
    </source>
</evidence>
<accession>A0A1X6PBN1</accession>
<keyword evidence="1" id="KW-0812">Transmembrane</keyword>
<sequence>MFVIGRCASPETRPNEPVPPATMASHRAAVWLVAAAVAMVVVASVPAARAVPTAATGVTIGANAIIAGAGAVERAALSFPVANSGDSGARWTAAQVPEAARVSDLAGGGGFSATLHGAVHFTATETASLPGARLLGASEAIAKATASTLREWNIRVVRGLARAIVDDRPLADRFHIFAMKESLFKTATHSLSGVVYASKWNVNGTIIVVYVFRSGVLLHRARPVLEDLCFADNGRFKEEDSSKSPLTRVTFAAP</sequence>
<feature type="transmembrane region" description="Helical" evidence="1">
    <location>
        <begin position="28"/>
        <end position="48"/>
    </location>
</feature>
<keyword evidence="1" id="KW-1133">Transmembrane helix</keyword>
<dbReference type="AlphaFoldDB" id="A0A1X6PBN1"/>
<proteinExistence type="predicted"/>
<name>A0A1X6PBN1_PORUM</name>
<evidence type="ECO:0008006" key="4">
    <source>
        <dbReference type="Google" id="ProtNLM"/>
    </source>
</evidence>
<evidence type="ECO:0000313" key="2">
    <source>
        <dbReference type="EMBL" id="OSX78329.1"/>
    </source>
</evidence>
<evidence type="ECO:0000256" key="1">
    <source>
        <dbReference type="SAM" id="Phobius"/>
    </source>
</evidence>
<organism evidence="2 3">
    <name type="scientific">Porphyra umbilicalis</name>
    <name type="common">Purple laver</name>
    <name type="synonym">Red alga</name>
    <dbReference type="NCBI Taxonomy" id="2786"/>
    <lineage>
        <taxon>Eukaryota</taxon>
        <taxon>Rhodophyta</taxon>
        <taxon>Bangiophyceae</taxon>
        <taxon>Bangiales</taxon>
        <taxon>Bangiaceae</taxon>
        <taxon>Porphyra</taxon>
    </lineage>
</organism>